<dbReference type="InterPro" id="IPR016181">
    <property type="entry name" value="Acyl_CoA_acyltransferase"/>
</dbReference>
<reference evidence="4" key="1">
    <citation type="journal article" date="2021" name="PeerJ">
        <title>Extensive microbial diversity within the chicken gut microbiome revealed by metagenomics and culture.</title>
        <authorList>
            <person name="Gilroy R."/>
            <person name="Ravi A."/>
            <person name="Getino M."/>
            <person name="Pursley I."/>
            <person name="Horton D.L."/>
            <person name="Alikhan N.F."/>
            <person name="Baker D."/>
            <person name="Gharbi K."/>
            <person name="Hall N."/>
            <person name="Watson M."/>
            <person name="Adriaenssens E.M."/>
            <person name="Foster-Nyarko E."/>
            <person name="Jarju S."/>
            <person name="Secka A."/>
            <person name="Antonio M."/>
            <person name="Oren A."/>
            <person name="Chaudhuri R.R."/>
            <person name="La Ragione R."/>
            <person name="Hildebrand F."/>
            <person name="Pallen M.J."/>
        </authorList>
    </citation>
    <scope>NUCLEOTIDE SEQUENCE</scope>
    <source>
        <strain evidence="4">Gambia15-2214</strain>
    </source>
</reference>
<dbReference type="Gene3D" id="3.40.630.30">
    <property type="match status" value="1"/>
</dbReference>
<reference evidence="4" key="2">
    <citation type="submission" date="2021-04" db="EMBL/GenBank/DDBJ databases">
        <authorList>
            <person name="Gilroy R."/>
        </authorList>
    </citation>
    <scope>NUCLEOTIDE SEQUENCE</scope>
    <source>
        <strain evidence="4">Gambia15-2214</strain>
    </source>
</reference>
<dbReference type="InterPro" id="IPR000182">
    <property type="entry name" value="GNAT_dom"/>
</dbReference>
<dbReference type="PROSITE" id="PS51186">
    <property type="entry name" value="GNAT"/>
    <property type="match status" value="1"/>
</dbReference>
<dbReference type="PANTHER" id="PTHR10908:SF0">
    <property type="entry name" value="SEROTONIN N-ACETYLTRANSFERASE"/>
    <property type="match status" value="1"/>
</dbReference>
<dbReference type="Pfam" id="PF00583">
    <property type="entry name" value="Acetyltransf_1"/>
    <property type="match status" value="1"/>
</dbReference>
<protein>
    <submittedName>
        <fullName evidence="4">GNAT family N-acetyltransferase</fullName>
        <ecNumber evidence="4">2.3.1.-</ecNumber>
    </submittedName>
</protein>
<accession>A0A9E2L0V4</accession>
<name>A0A9E2L0V4_9SPIR</name>
<keyword evidence="1 4" id="KW-0808">Transferase</keyword>
<keyword evidence="2 4" id="KW-0012">Acyltransferase</keyword>
<dbReference type="EC" id="2.3.1.-" evidence="4"/>
<proteinExistence type="predicted"/>
<sequence length="183" mass="20959">MSFALRQAFVSDIQDIMNVEADAFFTPIREKEEVFVERITVFPQGFFVLIDEDTNKVCGYFASERWESYALTSDDFLLDHSARERHKNNGSYVYISSMGILQAYRGKGLGTYLFTESCNTLAKTLTDVKAFVLLVNEQWKSALKIYREYGFVQKGVLEKFFPQYQTQTGVVCVGDGIVMEKVL</sequence>
<organism evidence="4 5">
    <name type="scientific">Candidatus Treponema excrementipullorum</name>
    <dbReference type="NCBI Taxonomy" id="2838768"/>
    <lineage>
        <taxon>Bacteria</taxon>
        <taxon>Pseudomonadati</taxon>
        <taxon>Spirochaetota</taxon>
        <taxon>Spirochaetia</taxon>
        <taxon>Spirochaetales</taxon>
        <taxon>Treponemataceae</taxon>
        <taxon>Treponema</taxon>
    </lineage>
</organism>
<dbReference type="AlphaFoldDB" id="A0A9E2L0V4"/>
<evidence type="ECO:0000313" key="5">
    <source>
        <dbReference type="Proteomes" id="UP000823914"/>
    </source>
</evidence>
<feature type="domain" description="N-acetyltransferase" evidence="3">
    <location>
        <begin position="3"/>
        <end position="183"/>
    </location>
</feature>
<evidence type="ECO:0000313" key="4">
    <source>
        <dbReference type="EMBL" id="MBU3849150.1"/>
    </source>
</evidence>
<comment type="caution">
    <text evidence="4">The sequence shown here is derived from an EMBL/GenBank/DDBJ whole genome shotgun (WGS) entry which is preliminary data.</text>
</comment>
<dbReference type="PANTHER" id="PTHR10908">
    <property type="entry name" value="SEROTONIN N-ACETYLTRANSFERASE"/>
    <property type="match status" value="1"/>
</dbReference>
<dbReference type="Proteomes" id="UP000823914">
    <property type="component" value="Unassembled WGS sequence"/>
</dbReference>
<dbReference type="CDD" id="cd04301">
    <property type="entry name" value="NAT_SF"/>
    <property type="match status" value="1"/>
</dbReference>
<evidence type="ECO:0000259" key="3">
    <source>
        <dbReference type="PROSITE" id="PS51186"/>
    </source>
</evidence>
<evidence type="ECO:0000256" key="1">
    <source>
        <dbReference type="ARBA" id="ARBA00022679"/>
    </source>
</evidence>
<gene>
    <name evidence="4" type="ORF">IAA16_01130</name>
</gene>
<evidence type="ECO:0000256" key="2">
    <source>
        <dbReference type="ARBA" id="ARBA00023315"/>
    </source>
</evidence>
<dbReference type="GO" id="GO:0008080">
    <property type="term" value="F:N-acetyltransferase activity"/>
    <property type="evidence" value="ECO:0007669"/>
    <property type="project" value="UniProtKB-ARBA"/>
</dbReference>
<dbReference type="SUPFAM" id="SSF55729">
    <property type="entry name" value="Acyl-CoA N-acyltransferases (Nat)"/>
    <property type="match status" value="1"/>
</dbReference>
<dbReference type="EMBL" id="JAHLFV010000026">
    <property type="protein sequence ID" value="MBU3849150.1"/>
    <property type="molecule type" value="Genomic_DNA"/>
</dbReference>
<dbReference type="InterPro" id="IPR051635">
    <property type="entry name" value="SNAT-like"/>
</dbReference>